<dbReference type="SUPFAM" id="SSF46785">
    <property type="entry name" value="Winged helix' DNA-binding domain"/>
    <property type="match status" value="1"/>
</dbReference>
<dbReference type="PANTHER" id="PTHR33164">
    <property type="entry name" value="TRANSCRIPTIONAL REGULATOR, MARR FAMILY"/>
    <property type="match status" value="1"/>
</dbReference>
<dbReference type="InterPro" id="IPR036388">
    <property type="entry name" value="WH-like_DNA-bd_sf"/>
</dbReference>
<accession>A0A1S1REB9</accession>
<feature type="domain" description="HTH marR-type" evidence="1">
    <location>
        <begin position="1"/>
        <end position="141"/>
    </location>
</feature>
<comment type="caution">
    <text evidence="2">The sequence shown here is derived from an EMBL/GenBank/DDBJ whole genome shotgun (WGS) entry which is preliminary data.</text>
</comment>
<dbReference type="EMBL" id="MAXA01000020">
    <property type="protein sequence ID" value="OHV44520.1"/>
    <property type="molecule type" value="Genomic_DNA"/>
</dbReference>
<reference evidence="3" key="1">
    <citation type="submission" date="2016-07" db="EMBL/GenBank/DDBJ databases">
        <title>Frankia sp. NRRL B-16219 Genome sequencing.</title>
        <authorList>
            <person name="Ghodhbane-Gtari F."/>
            <person name="Swanson E."/>
            <person name="Gueddou A."/>
            <person name="Louati M."/>
            <person name="Nouioui I."/>
            <person name="Hezbri K."/>
            <person name="Abebe-Akele F."/>
            <person name="Simpson S."/>
            <person name="Morris K."/>
            <person name="Thomas K."/>
            <person name="Gtari M."/>
            <person name="Tisa L.S."/>
        </authorList>
    </citation>
    <scope>NUCLEOTIDE SEQUENCE [LARGE SCALE GENOMIC DNA]</scope>
    <source>
        <strain evidence="3">NRRL B-16219</strain>
    </source>
</reference>
<dbReference type="AlphaFoldDB" id="A0A1S1REB9"/>
<dbReference type="OrthoDB" id="4826718at2"/>
<evidence type="ECO:0000259" key="1">
    <source>
        <dbReference type="PROSITE" id="PS50995"/>
    </source>
</evidence>
<dbReference type="PROSITE" id="PS50995">
    <property type="entry name" value="HTH_MARR_2"/>
    <property type="match status" value="1"/>
</dbReference>
<evidence type="ECO:0000313" key="3">
    <source>
        <dbReference type="Proteomes" id="UP000179769"/>
    </source>
</evidence>
<name>A0A1S1REB9_9ACTN</name>
<dbReference type="RefSeq" id="WP_071059878.1">
    <property type="nucleotide sequence ID" value="NZ_MAXA01000020.1"/>
</dbReference>
<dbReference type="InterPro" id="IPR039422">
    <property type="entry name" value="MarR/SlyA-like"/>
</dbReference>
<gene>
    <name evidence="2" type="ORF">BBK14_30895</name>
</gene>
<dbReference type="Gene3D" id="1.10.10.10">
    <property type="entry name" value="Winged helix-like DNA-binding domain superfamily/Winged helix DNA-binding domain"/>
    <property type="match status" value="1"/>
</dbReference>
<evidence type="ECO:0000313" key="2">
    <source>
        <dbReference type="EMBL" id="OHV44520.1"/>
    </source>
</evidence>
<dbReference type="GO" id="GO:0006950">
    <property type="term" value="P:response to stress"/>
    <property type="evidence" value="ECO:0007669"/>
    <property type="project" value="TreeGrafter"/>
</dbReference>
<proteinExistence type="predicted"/>
<dbReference type="PANTHER" id="PTHR33164:SF95">
    <property type="entry name" value="TRANSCRIPTIONAL REGULATOR"/>
    <property type="match status" value="1"/>
</dbReference>
<keyword evidence="3" id="KW-1185">Reference proteome</keyword>
<dbReference type="Proteomes" id="UP000179769">
    <property type="component" value="Unassembled WGS sequence"/>
</dbReference>
<dbReference type="SMART" id="SM00347">
    <property type="entry name" value="HTH_MARR"/>
    <property type="match status" value="1"/>
</dbReference>
<organism evidence="2 3">
    <name type="scientific">Parafrankia soli</name>
    <dbReference type="NCBI Taxonomy" id="2599596"/>
    <lineage>
        <taxon>Bacteria</taxon>
        <taxon>Bacillati</taxon>
        <taxon>Actinomycetota</taxon>
        <taxon>Actinomycetes</taxon>
        <taxon>Frankiales</taxon>
        <taxon>Frankiaceae</taxon>
        <taxon>Parafrankia</taxon>
    </lineage>
</organism>
<dbReference type="InterPro" id="IPR000835">
    <property type="entry name" value="HTH_MarR-typ"/>
</dbReference>
<dbReference type="InterPro" id="IPR036390">
    <property type="entry name" value="WH_DNA-bd_sf"/>
</dbReference>
<dbReference type="PRINTS" id="PR00598">
    <property type="entry name" value="HTHMARR"/>
</dbReference>
<protein>
    <submittedName>
        <fullName evidence="2">MarR family transcriptional regulator</fullName>
    </submittedName>
</protein>
<dbReference type="GO" id="GO:0003700">
    <property type="term" value="F:DNA-binding transcription factor activity"/>
    <property type="evidence" value="ECO:0007669"/>
    <property type="project" value="InterPro"/>
</dbReference>
<sequence length="158" mass="17692">METAPARLRRLPSWLMSQAAAPASRLVTERLAAADARRYHYSLLAALDEFGPASQAALGRRCGLDRSDVVAMVNELVDRELIERTPDPADRRRNIITITPAGIRHLRRLDKLLAQIQDELLAPLSANERDQLVRLLTQLVDHHHPSKGRSREPCGPDL</sequence>
<dbReference type="Pfam" id="PF12802">
    <property type="entry name" value="MarR_2"/>
    <property type="match status" value="1"/>
</dbReference>